<keyword evidence="1" id="KW-0227">DNA damage</keyword>
<evidence type="ECO:0000256" key="1">
    <source>
        <dbReference type="RuleBase" id="RU365033"/>
    </source>
</evidence>
<keyword evidence="1" id="KW-0464">Manganese</keyword>
<dbReference type="GO" id="GO:0005634">
    <property type="term" value="C:nucleus"/>
    <property type="evidence" value="ECO:0007669"/>
    <property type="project" value="UniProtKB-SubCell"/>
</dbReference>
<keyword evidence="1" id="KW-0539">Nucleus</keyword>
<sequence>MALAQDEFAAAIGDGGGLQAADGTEHLSRTVDARANPRRKLSSSYRRRQKSERSESNACNDDANSNANLQGRVSKDELQVESNILAHNTLQMKDSEPTNHQLPNASDRLQSIASAPLISSSDTTLSPNINILDLDESMDTSKLVAVGAASALPNQMEVIEIDDSESENDVEIVESNTSVKRKHFFPEDNVPDQSPYAKEAKRQAIEAEEPKQATTSYASSQHFIDYPYSDRSSAYIQHIAEACTLIMTDVRWRTCTKISCTCQSQCGVGSGCTGKTLLSWENGDDLSAVKAFMSLCNEDDPASCPDKVSTETDDETEAFERAMHLYSRMFHRKGPWFDLTDLYLRYYAPKKSKSKQSTDESELPEDGTETCETNQDDSNEKPNSDNIDPAKNATPIINNATPIINDFFTPKSGGIATAATSRSSKTTLSQHRSALQLLFTDIIRLLSMGLIRTFDSEYECGSVAGNVSAGSRRGTFLLADERREVLRRLGGGGDKGDNEILAQMQKQQSMRSSFSSSATTQTNTQTMLPVRKHVDHVLTRKLASKVALLASGYGSTTSKPRKGDFDDANDIIQTAWNEASKTCISNGYAKPSKQIMTTLRLREAPLTSLRRALRLFLCACGGPGNMRGDGTNGWIHVPTIGSSPKIQDQWHNVVYPGLSSRLGITSYDLKHCYKKLSVESMHSSDSSATTMMRVFRHVSHFRMFELGVELRSFIDRAIESYDTDRSNQRRQQTSEKEKSSRIETWPCEGQVHDQFEVLTTEGRKRFTHQLVSSCHIGNQTSNVLERIECDISSLHCDQENGNDGLANDRERMLVGVAIICHRVLQNRMPSASQDLDSLVSKPWLRHFSIDSVLVYILWDCIPLLERNGRYSLAISFLATILLGSAHTHVDIEVDEITELVNSDVKPYVQFLLPRRNRGKAFDRLIIDLTHRERARKKYDKAEMKKAKNEKQHGLTPIQQLCKAIICSVSVTTSIPFCSIRNLARRLKVPLRATMKSIMNDEMELLGIRLDNDEDAGESKTSGYCDWTPTTDYAVANALSSDTSTAGKRCSFVGWEDVNGDVAEPMRSLNVEELALAEYNQGRLPADGSLTSGGVSGGFVGWHCEGSHIRAIFRILCLDDLLGQSSNNDDIFLSPYQSSPYDLHVGMQSVKRSSSQIGVSSLTPARGFFERRHDTIEQFLHRLAHLDPQSICDSIYNAIQKRWQQHKDLHSIVKDESLQRDVAELRSLSCVAAGLGGKTLASIFRSMCFDYRHYCGGLPDLLLIRARFVKTRDSPTSLVDLGEWIGESFSKENIEQGSIQAGLNMLRDDEFLGCSKNGDSVGTQRNSSRKSTPIEPITVMPRKLSLRHSEKDVVVDTVLVEVKSANDRLDARQEDWLNILGTNGRVCKFESKKDMKK</sequence>
<dbReference type="GO" id="GO:0046872">
    <property type="term" value="F:metal ion binding"/>
    <property type="evidence" value="ECO:0007669"/>
    <property type="project" value="UniProtKB-KW"/>
</dbReference>
<feature type="region of interest" description="Disordered" evidence="2">
    <location>
        <begin position="184"/>
        <end position="216"/>
    </location>
</feature>
<accession>A0ABD3N7U8</accession>
<keyword evidence="1" id="KW-0378">Hydrolase</keyword>
<feature type="region of interest" description="Disordered" evidence="2">
    <location>
        <begin position="354"/>
        <end position="394"/>
    </location>
</feature>
<dbReference type="GO" id="GO:0006281">
    <property type="term" value="P:DNA repair"/>
    <property type="evidence" value="ECO:0007669"/>
    <property type="project" value="UniProtKB-KW"/>
</dbReference>
<comment type="subcellular location">
    <subcellularLocation>
        <location evidence="1">Nucleus</location>
    </subcellularLocation>
</comment>
<dbReference type="Proteomes" id="UP001530400">
    <property type="component" value="Unassembled WGS sequence"/>
</dbReference>
<feature type="compositionally biased region" description="Basic and acidic residues" evidence="2">
    <location>
        <begin position="722"/>
        <end position="741"/>
    </location>
</feature>
<keyword evidence="1" id="KW-0234">DNA repair</keyword>
<feature type="region of interest" description="Disordered" evidence="2">
    <location>
        <begin position="722"/>
        <end position="743"/>
    </location>
</feature>
<dbReference type="EC" id="3.1.4.1" evidence="1"/>
<organism evidence="3 4">
    <name type="scientific">Cyclotella atomus</name>
    <dbReference type="NCBI Taxonomy" id="382360"/>
    <lineage>
        <taxon>Eukaryota</taxon>
        <taxon>Sar</taxon>
        <taxon>Stramenopiles</taxon>
        <taxon>Ochrophyta</taxon>
        <taxon>Bacillariophyta</taxon>
        <taxon>Coscinodiscophyceae</taxon>
        <taxon>Thalassiosirophycidae</taxon>
        <taxon>Stephanodiscales</taxon>
        <taxon>Stephanodiscaceae</taxon>
        <taxon>Cyclotella</taxon>
    </lineage>
</organism>
<evidence type="ECO:0000313" key="4">
    <source>
        <dbReference type="Proteomes" id="UP001530400"/>
    </source>
</evidence>
<protein>
    <recommendedName>
        <fullName evidence="1">Fanconi-associated nuclease</fullName>
        <ecNumber evidence="1">3.1.4.1</ecNumber>
    </recommendedName>
</protein>
<gene>
    <name evidence="3" type="ORF">ACHAWO_013513</name>
</gene>
<proteinExistence type="inferred from homology"/>
<keyword evidence="4" id="KW-1185">Reference proteome</keyword>
<feature type="compositionally biased region" description="Acidic residues" evidence="2">
    <location>
        <begin position="359"/>
        <end position="377"/>
    </location>
</feature>
<comment type="function">
    <text evidence="1">Nuclease required for the repair of DNA interstrand cross-links (ICL). Acts as a 5'-3' exonuclease that anchors at a cut end of DNA and cleaves DNA successively at every third nucleotide, allowing to excise an ICL from one strand through flanking incisions.</text>
</comment>
<feature type="compositionally biased region" description="Basic residues" evidence="2">
    <location>
        <begin position="36"/>
        <end position="50"/>
    </location>
</feature>
<dbReference type="EMBL" id="JALLPJ020001274">
    <property type="protein sequence ID" value="KAL3772108.1"/>
    <property type="molecule type" value="Genomic_DNA"/>
</dbReference>
<evidence type="ECO:0000313" key="3">
    <source>
        <dbReference type="EMBL" id="KAL3772108.1"/>
    </source>
</evidence>
<dbReference type="PANTHER" id="PTHR15749:SF4">
    <property type="entry name" value="FANCONI-ASSOCIATED NUCLEASE 1"/>
    <property type="match status" value="1"/>
</dbReference>
<comment type="similarity">
    <text evidence="1">Belongs to the FAN1 family.</text>
</comment>
<comment type="cofactor">
    <cofactor evidence="1">
        <name>Mg(2+)</name>
        <dbReference type="ChEBI" id="CHEBI:18420"/>
    </cofactor>
    <cofactor evidence="1">
        <name>Mn(2+)</name>
        <dbReference type="ChEBI" id="CHEBI:29035"/>
    </cofactor>
</comment>
<keyword evidence="1" id="KW-0479">Metal-binding</keyword>
<comment type="catalytic activity">
    <reaction evidence="1">
        <text>Hydrolytically removes 5'-nucleotides successively from the 3'-hydroxy termini of 3'-hydroxy-terminated oligonucleotides.</text>
        <dbReference type="EC" id="3.1.4.1"/>
    </reaction>
</comment>
<evidence type="ECO:0000256" key="2">
    <source>
        <dbReference type="SAM" id="MobiDB-lite"/>
    </source>
</evidence>
<keyword evidence="1" id="KW-0540">Nuclease</keyword>
<reference evidence="3 4" key="1">
    <citation type="submission" date="2024-10" db="EMBL/GenBank/DDBJ databases">
        <title>Updated reference genomes for cyclostephanoid diatoms.</title>
        <authorList>
            <person name="Roberts W.R."/>
            <person name="Alverson A.J."/>
        </authorList>
    </citation>
    <scope>NUCLEOTIDE SEQUENCE [LARGE SCALE GENOMIC DNA]</scope>
    <source>
        <strain evidence="3 4">AJA010-31</strain>
    </source>
</reference>
<dbReference type="InterPro" id="IPR033315">
    <property type="entry name" value="Fan1-like"/>
</dbReference>
<feature type="region of interest" description="Disordered" evidence="2">
    <location>
        <begin position="13"/>
        <end position="67"/>
    </location>
</feature>
<comment type="caution">
    <text evidence="3">The sequence shown here is derived from an EMBL/GenBank/DDBJ whole genome shotgun (WGS) entry which is preliminary data.</text>
</comment>
<dbReference type="GO" id="GO:0004528">
    <property type="term" value="F:phosphodiesterase I activity"/>
    <property type="evidence" value="ECO:0007669"/>
    <property type="project" value="UniProtKB-EC"/>
</dbReference>
<feature type="compositionally biased region" description="Basic and acidic residues" evidence="2">
    <location>
        <begin position="198"/>
        <end position="211"/>
    </location>
</feature>
<feature type="compositionally biased region" description="Low complexity" evidence="2">
    <location>
        <begin position="56"/>
        <end position="67"/>
    </location>
</feature>
<name>A0ABD3N7U8_9STRA</name>
<dbReference type="PANTHER" id="PTHR15749">
    <property type="entry name" value="FANCONI-ASSOCIATED NUCLEASE 1"/>
    <property type="match status" value="1"/>
</dbReference>
<keyword evidence="1" id="KW-0460">Magnesium</keyword>
<feature type="compositionally biased region" description="Basic and acidic residues" evidence="2">
    <location>
        <begin position="23"/>
        <end position="32"/>
    </location>
</feature>